<feature type="compositionally biased region" description="Basic and acidic residues" evidence="1">
    <location>
        <begin position="37"/>
        <end position="52"/>
    </location>
</feature>
<reference evidence="2" key="1">
    <citation type="journal article" date="2023" name="Mol. Phylogenet. Evol.">
        <title>Genome-scale phylogeny and comparative genomics of the fungal order Sordariales.</title>
        <authorList>
            <person name="Hensen N."/>
            <person name="Bonometti L."/>
            <person name="Westerberg I."/>
            <person name="Brannstrom I.O."/>
            <person name="Guillou S."/>
            <person name="Cros-Aarteil S."/>
            <person name="Calhoun S."/>
            <person name="Haridas S."/>
            <person name="Kuo A."/>
            <person name="Mondo S."/>
            <person name="Pangilinan J."/>
            <person name="Riley R."/>
            <person name="LaButti K."/>
            <person name="Andreopoulos B."/>
            <person name="Lipzen A."/>
            <person name="Chen C."/>
            <person name="Yan M."/>
            <person name="Daum C."/>
            <person name="Ng V."/>
            <person name="Clum A."/>
            <person name="Steindorff A."/>
            <person name="Ohm R.A."/>
            <person name="Martin F."/>
            <person name="Silar P."/>
            <person name="Natvig D.O."/>
            <person name="Lalanne C."/>
            <person name="Gautier V."/>
            <person name="Ament-Velasquez S.L."/>
            <person name="Kruys A."/>
            <person name="Hutchinson M.I."/>
            <person name="Powell A.J."/>
            <person name="Barry K."/>
            <person name="Miller A.N."/>
            <person name="Grigoriev I.V."/>
            <person name="Debuchy R."/>
            <person name="Gladieux P."/>
            <person name="Hiltunen Thoren M."/>
            <person name="Johannesson H."/>
        </authorList>
    </citation>
    <scope>NUCLEOTIDE SEQUENCE</scope>
    <source>
        <strain evidence="2">CBS 958.72</strain>
    </source>
</reference>
<feature type="compositionally biased region" description="Polar residues" evidence="1">
    <location>
        <begin position="101"/>
        <end position="111"/>
    </location>
</feature>
<feature type="region of interest" description="Disordered" evidence="1">
    <location>
        <begin position="1"/>
        <end position="114"/>
    </location>
</feature>
<feature type="region of interest" description="Disordered" evidence="1">
    <location>
        <begin position="225"/>
        <end position="262"/>
    </location>
</feature>
<dbReference type="EMBL" id="JAULSN010000010">
    <property type="protein sequence ID" value="KAK3362036.1"/>
    <property type="molecule type" value="Genomic_DNA"/>
</dbReference>
<comment type="caution">
    <text evidence="2">The sequence shown here is derived from an EMBL/GenBank/DDBJ whole genome shotgun (WGS) entry which is preliminary data.</text>
</comment>
<dbReference type="Proteomes" id="UP001287356">
    <property type="component" value="Unassembled WGS sequence"/>
</dbReference>
<protein>
    <submittedName>
        <fullName evidence="2">Uncharacterized protein</fullName>
    </submittedName>
</protein>
<feature type="compositionally biased region" description="Polar residues" evidence="1">
    <location>
        <begin position="244"/>
        <end position="257"/>
    </location>
</feature>
<feature type="compositionally biased region" description="Low complexity" evidence="1">
    <location>
        <begin position="75"/>
        <end position="88"/>
    </location>
</feature>
<evidence type="ECO:0000313" key="3">
    <source>
        <dbReference type="Proteomes" id="UP001287356"/>
    </source>
</evidence>
<feature type="region of interest" description="Disordered" evidence="1">
    <location>
        <begin position="281"/>
        <end position="302"/>
    </location>
</feature>
<reference evidence="2" key="2">
    <citation type="submission" date="2023-06" db="EMBL/GenBank/DDBJ databases">
        <authorList>
            <consortium name="Lawrence Berkeley National Laboratory"/>
            <person name="Haridas S."/>
            <person name="Hensen N."/>
            <person name="Bonometti L."/>
            <person name="Westerberg I."/>
            <person name="Brannstrom I.O."/>
            <person name="Guillou S."/>
            <person name="Cros-Aarteil S."/>
            <person name="Calhoun S."/>
            <person name="Kuo A."/>
            <person name="Mondo S."/>
            <person name="Pangilinan J."/>
            <person name="Riley R."/>
            <person name="Labutti K."/>
            <person name="Andreopoulos B."/>
            <person name="Lipzen A."/>
            <person name="Chen C."/>
            <person name="Yanf M."/>
            <person name="Daum C."/>
            <person name="Ng V."/>
            <person name="Clum A."/>
            <person name="Steindorff A."/>
            <person name="Ohm R."/>
            <person name="Martin F."/>
            <person name="Silar P."/>
            <person name="Natvig D."/>
            <person name="Lalanne C."/>
            <person name="Gautier V."/>
            <person name="Ament-Velasquez S.L."/>
            <person name="Kruys A."/>
            <person name="Hutchinson M.I."/>
            <person name="Powell A.J."/>
            <person name="Barry K."/>
            <person name="Miller A.N."/>
            <person name="Grigoriev I.V."/>
            <person name="Debuchy R."/>
            <person name="Gladieux P."/>
            <person name="Thoren M.H."/>
            <person name="Johannesson H."/>
        </authorList>
    </citation>
    <scope>NUCLEOTIDE SEQUENCE</scope>
    <source>
        <strain evidence="2">CBS 958.72</strain>
    </source>
</reference>
<sequence length="302" mass="31513">MAETGSDRLGSSAAGYPSTIPPSPRPSVASRTSQSSLRRDRDRDRDRDHHEASTLPRPSSVTHSNSPQPAPAPAPEGLGDPAPLSSQPPSQPSFTPIFTLLASSTHPPQRQTTHHPTVHYIFADDDADDLTAALAHHHRAGSWGDREDAGSDSGRDRAILLDMAPAIEGPGFEVVWASSLSPDWAVVSARVGRMEGGDGGSLAVGRSSSPGALVLRIDGVSLESPSGAALPTGPVNAPTPEADLQSSGASGTRQQQPAGEEYAGLLLEFEKRMGVLRRVVEAGGEKHCKDDGDQPEGSAGRD</sequence>
<evidence type="ECO:0000313" key="2">
    <source>
        <dbReference type="EMBL" id="KAK3362036.1"/>
    </source>
</evidence>
<dbReference type="AlphaFoldDB" id="A0AAE0JVN5"/>
<accession>A0AAE0JVN5</accession>
<feature type="compositionally biased region" description="Polar residues" evidence="1">
    <location>
        <begin position="56"/>
        <end position="66"/>
    </location>
</feature>
<proteinExistence type="predicted"/>
<organism evidence="2 3">
    <name type="scientific">Lasiosphaeria ovina</name>
    <dbReference type="NCBI Taxonomy" id="92902"/>
    <lineage>
        <taxon>Eukaryota</taxon>
        <taxon>Fungi</taxon>
        <taxon>Dikarya</taxon>
        <taxon>Ascomycota</taxon>
        <taxon>Pezizomycotina</taxon>
        <taxon>Sordariomycetes</taxon>
        <taxon>Sordariomycetidae</taxon>
        <taxon>Sordariales</taxon>
        <taxon>Lasiosphaeriaceae</taxon>
        <taxon>Lasiosphaeria</taxon>
    </lineage>
</organism>
<feature type="compositionally biased region" description="Basic and acidic residues" evidence="1">
    <location>
        <begin position="281"/>
        <end position="292"/>
    </location>
</feature>
<name>A0AAE0JVN5_9PEZI</name>
<keyword evidence="3" id="KW-1185">Reference proteome</keyword>
<evidence type="ECO:0000256" key="1">
    <source>
        <dbReference type="SAM" id="MobiDB-lite"/>
    </source>
</evidence>
<gene>
    <name evidence="2" type="ORF">B0T24DRAFT_652580</name>
</gene>